<reference evidence="1" key="1">
    <citation type="submission" date="2018-02" db="EMBL/GenBank/DDBJ databases">
        <title>Rhizophora mucronata_Transcriptome.</title>
        <authorList>
            <person name="Meera S.P."/>
            <person name="Sreeshan A."/>
            <person name="Augustine A."/>
        </authorList>
    </citation>
    <scope>NUCLEOTIDE SEQUENCE</scope>
    <source>
        <tissue evidence="1">Leaf</tissue>
    </source>
</reference>
<evidence type="ECO:0000313" key="1">
    <source>
        <dbReference type="EMBL" id="MBX35437.1"/>
    </source>
</evidence>
<name>A0A2P2MYZ1_RHIMU</name>
<dbReference type="AlphaFoldDB" id="A0A2P2MYZ1"/>
<proteinExistence type="predicted"/>
<protein>
    <submittedName>
        <fullName evidence="1">Uncharacterized protein</fullName>
    </submittedName>
</protein>
<sequence length="72" mass="8381">MLRCLNPSRYGYSIPSTYSKTAQNSRLLLRNTTQQNHLPFVYKSQAFLKVKVPNGKQLTTTVLLGRNRYQEF</sequence>
<dbReference type="EMBL" id="GGEC01054953">
    <property type="protein sequence ID" value="MBX35437.1"/>
    <property type="molecule type" value="Transcribed_RNA"/>
</dbReference>
<organism evidence="1">
    <name type="scientific">Rhizophora mucronata</name>
    <name type="common">Asiatic mangrove</name>
    <dbReference type="NCBI Taxonomy" id="61149"/>
    <lineage>
        <taxon>Eukaryota</taxon>
        <taxon>Viridiplantae</taxon>
        <taxon>Streptophyta</taxon>
        <taxon>Embryophyta</taxon>
        <taxon>Tracheophyta</taxon>
        <taxon>Spermatophyta</taxon>
        <taxon>Magnoliopsida</taxon>
        <taxon>eudicotyledons</taxon>
        <taxon>Gunneridae</taxon>
        <taxon>Pentapetalae</taxon>
        <taxon>rosids</taxon>
        <taxon>fabids</taxon>
        <taxon>Malpighiales</taxon>
        <taxon>Rhizophoraceae</taxon>
        <taxon>Rhizophora</taxon>
    </lineage>
</organism>
<accession>A0A2P2MYZ1</accession>